<feature type="region of interest" description="Disordered" evidence="1">
    <location>
        <begin position="1476"/>
        <end position="1508"/>
    </location>
</feature>
<feature type="region of interest" description="Disordered" evidence="1">
    <location>
        <begin position="361"/>
        <end position="388"/>
    </location>
</feature>
<feature type="compositionally biased region" description="Polar residues" evidence="1">
    <location>
        <begin position="1154"/>
        <end position="1168"/>
    </location>
</feature>
<feature type="compositionally biased region" description="Polar residues" evidence="1">
    <location>
        <begin position="891"/>
        <end position="908"/>
    </location>
</feature>
<dbReference type="OrthoDB" id="5363079at2759"/>
<evidence type="ECO:0000313" key="3">
    <source>
        <dbReference type="EMBL" id="CBY01500.1"/>
    </source>
</evidence>
<feature type="region of interest" description="Disordered" evidence="1">
    <location>
        <begin position="885"/>
        <end position="1000"/>
    </location>
</feature>
<feature type="region of interest" description="Disordered" evidence="1">
    <location>
        <begin position="1267"/>
        <end position="1295"/>
    </location>
</feature>
<evidence type="ECO:0000256" key="1">
    <source>
        <dbReference type="SAM" id="MobiDB-lite"/>
    </source>
</evidence>
<reference evidence="4" key="1">
    <citation type="journal article" date="2011" name="Nat. Commun.">
        <title>Effector diversification within compartments of the Leptosphaeria maculans genome affected by Repeat-Induced Point mutations.</title>
        <authorList>
            <person name="Rouxel T."/>
            <person name="Grandaubert J."/>
            <person name="Hane J.K."/>
            <person name="Hoede C."/>
            <person name="van de Wouw A.P."/>
            <person name="Couloux A."/>
            <person name="Dominguez V."/>
            <person name="Anthouard V."/>
            <person name="Bally P."/>
            <person name="Bourras S."/>
            <person name="Cozijnsen A.J."/>
            <person name="Ciuffetti L.M."/>
            <person name="Degrave A."/>
            <person name="Dilmaghani A."/>
            <person name="Duret L."/>
            <person name="Fudal I."/>
            <person name="Goodwin S.B."/>
            <person name="Gout L."/>
            <person name="Glaser N."/>
            <person name="Linglin J."/>
            <person name="Kema G.H.J."/>
            <person name="Lapalu N."/>
            <person name="Lawrence C.B."/>
            <person name="May K."/>
            <person name="Meyer M."/>
            <person name="Ollivier B."/>
            <person name="Poulain J."/>
            <person name="Schoch C.L."/>
            <person name="Simon A."/>
            <person name="Spatafora J.W."/>
            <person name="Stachowiak A."/>
            <person name="Turgeon B.G."/>
            <person name="Tyler B.M."/>
            <person name="Vincent D."/>
            <person name="Weissenbach J."/>
            <person name="Amselem J."/>
            <person name="Quesneville H."/>
            <person name="Oliver R.P."/>
            <person name="Wincker P."/>
            <person name="Balesdent M.-H."/>
            <person name="Howlett B.J."/>
        </authorList>
    </citation>
    <scope>NUCLEOTIDE SEQUENCE [LARGE SCALE GENOMIC DNA]</scope>
    <source>
        <strain evidence="4">JN3 / isolate v23.1.3 / race Av1-4-5-6-7-8</strain>
    </source>
</reference>
<feature type="compositionally biased region" description="Low complexity" evidence="1">
    <location>
        <begin position="153"/>
        <end position="166"/>
    </location>
</feature>
<accession>E5AE61</accession>
<feature type="compositionally biased region" description="Polar residues" evidence="1">
    <location>
        <begin position="707"/>
        <end position="738"/>
    </location>
</feature>
<dbReference type="SMART" id="SM00976">
    <property type="entry name" value="Telo_bind"/>
    <property type="match status" value="1"/>
</dbReference>
<feature type="region of interest" description="Disordered" evidence="1">
    <location>
        <begin position="140"/>
        <end position="166"/>
    </location>
</feature>
<dbReference type="Pfam" id="PF02765">
    <property type="entry name" value="POT1"/>
    <property type="match status" value="1"/>
</dbReference>
<feature type="compositionally biased region" description="Polar residues" evidence="1">
    <location>
        <begin position="257"/>
        <end position="277"/>
    </location>
</feature>
<name>E5AE61_LEPMJ</name>
<dbReference type="Gene3D" id="2.40.50.140">
    <property type="entry name" value="Nucleic acid-binding proteins"/>
    <property type="match status" value="1"/>
</dbReference>
<gene>
    <name evidence="3" type="ORF">LEMA_P002870.1</name>
</gene>
<feature type="compositionally biased region" description="Polar residues" evidence="1">
    <location>
        <begin position="1128"/>
        <end position="1139"/>
    </location>
</feature>
<dbReference type="GO" id="GO:0000723">
    <property type="term" value="P:telomere maintenance"/>
    <property type="evidence" value="ECO:0007669"/>
    <property type="project" value="InterPro"/>
</dbReference>
<dbReference type="Proteomes" id="UP000002668">
    <property type="component" value="Genome"/>
</dbReference>
<dbReference type="HOGENOM" id="CLU_248329_0_0_1"/>
<feature type="region of interest" description="Disordered" evidence="1">
    <location>
        <begin position="1097"/>
        <end position="1180"/>
    </location>
</feature>
<protein>
    <recommendedName>
        <fullName evidence="2">Telomeric single stranded DNA binding POT1/Cdc13 domain-containing protein</fullName>
    </recommendedName>
</protein>
<feature type="region of interest" description="Disordered" evidence="1">
    <location>
        <begin position="1046"/>
        <end position="1077"/>
    </location>
</feature>
<feature type="compositionally biased region" description="Basic and acidic residues" evidence="1">
    <location>
        <begin position="800"/>
        <end position="813"/>
    </location>
</feature>
<feature type="region of interest" description="Disordered" evidence="1">
    <location>
        <begin position="560"/>
        <end position="629"/>
    </location>
</feature>
<sequence>MYRYQCALKMEELRIADLSPTLPEFESKHFRASVILIWPYSSSQRQFSLLLADPDFRLRRRNGQVRVRFTGSSAKAIATTGAGIGDELLLSLRGAQFVKQGAIQTPGRSIDWELEYEQTVVVQVFRNGSQLANLELNDVAPTPVSRSPSHRVSLGGPSPSQQWSSPAVLKRIRLSDGLSFEAPYDPLTEDVEHGHVKKRRRKSYRDWKTWTYSARTPSPEKDDEIEEDLEDDMEHSPIHMRQLPDTPVSPAKPESPSVVTAEQQPQEVRQQGSSSPESKADDGAKQRSRNNVEYHELYAGPNDFPLEESQYAFGGDTEIDTEENTEIEDAGNEEPEFVSMSTTVANTEDEHVDDQLYRSENDFPESRDADLSNVTAGKTTNTTDIPDQIAGGQEPLDGLLTAQNAANASNPPITTEKTTATDRTMKITMLPPTFPTLQIDTAAPVISDLLTPVGREPSSPKLKPLDSSTLPLPSPFPGNIDTDMASQEDYFASNQGATIPEIVQDQKSELPSDADYIMETSFFSSIGSSKDASFHPNHESAFTPLRFTFGIDGGGCSRLLDLSSPAPEGTGVQETLQLEHDDSLRVKEEASLAADKNVPSSPGMDEARDESKHAGVDENAASEPSNVTELAHLDIIELSSDAETESETSGSEEELEVAAAEDDSENSEAESERYDDEYSVSVTQDTGAVSAIIDLGSPAADDVQDSELGTSPSHVEGHTQQNLAFESLQDIESQSQDNLLPEETENYSEFVDLDFAPEAPGPAAETQQRMPTHTPAQQALESNFDTANVQALSQSDSQSDDQRTILDGPDRGMQHTLYDLQSHTQDEGLHYPEVKMESIEEESMFGLLHSSEEGRIQTPDGLSEELVIAVPEEGGKYGEMHNIAVPATGPARNTRSKLSITASPTQERAQAPRRTTRSTQSNASVTRETISPVEKKSRGTFSSSQERSHTSPYSIQSQSRLLSPVKTASNIAPATAHHNQRKPSSQNEEDAGAEPKHSRFDDHLLDLRIFDSSYDPNASQGRFSNVTYVKDSEEDSIRSEHSISTDTQFGMHSDPIQSSGPTRHVDSLKPPPASAPEIKMRIKSRKTPIHAVARVLRSSSPAQPTGPFTGQSMASSLSRRHSSAGSEISLSEGETNMQALSPDPSEDGEEPRDQTTPRPMPNQASTSPGEGESTLDDGFPRLQQQQDTNEVISSSPPPIVNTSFLTLHHHLAMEENTLIPPDDTQQYTANSQPSFTNTQRDDDSLIAPDLTQATSFGLPSFQFKAADDPDATTVSSHKPTVDPSSDPSIDSTPAAPSIGLSTPLAYYTPLSSLPFFLNRSSQYHSSENPDILALVASASTPPARAKKGPKHYFTTLHITDLSTFPRQTSVNVFRPFESALPVTHAGDVILLRAFTVKSVRGRPSLTSAEDSAWCVWRWGKPCWGAKRGVFGEIRAREEVKGPQVERGMGEWGEVERIREWYEREIREELERIEGERKERVEKGERGDELEGEESSQRVTRSMDRMGSV</sequence>
<feature type="compositionally biased region" description="Polar residues" evidence="1">
    <location>
        <begin position="372"/>
        <end position="385"/>
    </location>
</feature>
<dbReference type="SUPFAM" id="SSF50249">
    <property type="entry name" value="Nucleic acid-binding proteins"/>
    <property type="match status" value="1"/>
</dbReference>
<keyword evidence="4" id="KW-1185">Reference proteome</keyword>
<dbReference type="GO" id="GO:0003677">
    <property type="term" value="F:DNA binding"/>
    <property type="evidence" value="ECO:0007669"/>
    <property type="project" value="InterPro"/>
</dbReference>
<feature type="compositionally biased region" description="Basic and acidic residues" evidence="1">
    <location>
        <begin position="278"/>
        <end position="288"/>
    </location>
</feature>
<feature type="region of interest" description="Disordered" evidence="1">
    <location>
        <begin position="1220"/>
        <end position="1242"/>
    </location>
</feature>
<feature type="region of interest" description="Disordered" evidence="1">
    <location>
        <begin position="641"/>
        <end position="814"/>
    </location>
</feature>
<evidence type="ECO:0000313" key="4">
    <source>
        <dbReference type="Proteomes" id="UP000002668"/>
    </source>
</evidence>
<feature type="compositionally biased region" description="Polar residues" evidence="1">
    <location>
        <begin position="1223"/>
        <end position="1238"/>
    </location>
</feature>
<dbReference type="STRING" id="985895.E5AE61"/>
<feature type="compositionally biased region" description="Basic and acidic residues" evidence="1">
    <location>
        <begin position="361"/>
        <end position="370"/>
    </location>
</feature>
<feature type="compositionally biased region" description="Polar residues" evidence="1">
    <location>
        <begin position="939"/>
        <end position="972"/>
    </location>
</feature>
<dbReference type="InParanoid" id="E5AE61"/>
<feature type="compositionally biased region" description="Polar residues" evidence="1">
    <location>
        <begin position="765"/>
        <end position="792"/>
    </location>
</feature>
<feature type="compositionally biased region" description="Acidic residues" evidence="1">
    <location>
        <begin position="641"/>
        <end position="678"/>
    </location>
</feature>
<dbReference type="OMA" id="RARMSYG"/>
<feature type="compositionally biased region" description="Polar residues" evidence="1">
    <location>
        <begin position="1046"/>
        <end position="1061"/>
    </location>
</feature>
<feature type="region of interest" description="Disordered" evidence="1">
    <location>
        <begin position="239"/>
        <end position="288"/>
    </location>
</feature>
<feature type="compositionally biased region" description="Basic and acidic residues" evidence="1">
    <location>
        <begin position="605"/>
        <end position="616"/>
    </location>
</feature>
<organism evidence="3 4">
    <name type="scientific">Leptosphaeria maculans (strain JN3 / isolate v23.1.3 / race Av1-4-5-6-7-8)</name>
    <name type="common">Blackleg fungus</name>
    <name type="synonym">Phoma lingam</name>
    <dbReference type="NCBI Taxonomy" id="985895"/>
    <lineage>
        <taxon>Eukaryota</taxon>
        <taxon>Fungi</taxon>
        <taxon>Dikarya</taxon>
        <taxon>Ascomycota</taxon>
        <taxon>Pezizomycotina</taxon>
        <taxon>Dothideomycetes</taxon>
        <taxon>Pleosporomycetidae</taxon>
        <taxon>Pleosporales</taxon>
        <taxon>Pleosporineae</taxon>
        <taxon>Leptosphaeriaceae</taxon>
        <taxon>Plenodomus</taxon>
        <taxon>Plenodomus lingam/Leptosphaeria maculans species complex</taxon>
    </lineage>
</organism>
<feature type="domain" description="Telomeric single stranded DNA binding POT1/Cdc13" evidence="2">
    <location>
        <begin position="1307"/>
        <end position="1462"/>
    </location>
</feature>
<feature type="compositionally biased region" description="Polar residues" evidence="1">
    <location>
        <begin position="917"/>
        <end position="929"/>
    </location>
</feature>
<dbReference type="GeneID" id="13290835"/>
<dbReference type="VEuPathDB" id="FungiDB:LEMA_P002870.1"/>
<dbReference type="EMBL" id="FP929139">
    <property type="protein sequence ID" value="CBY01500.1"/>
    <property type="molecule type" value="Genomic_DNA"/>
</dbReference>
<dbReference type="GO" id="GO:0000781">
    <property type="term" value="C:chromosome, telomeric region"/>
    <property type="evidence" value="ECO:0007669"/>
    <property type="project" value="InterPro"/>
</dbReference>
<dbReference type="InterPro" id="IPR012340">
    <property type="entry name" value="NA-bd_OB-fold"/>
</dbReference>
<dbReference type="eggNOG" id="ENOG502SAAT">
    <property type="taxonomic scope" value="Eukaryota"/>
</dbReference>
<feature type="compositionally biased region" description="Low complexity" evidence="1">
    <location>
        <begin position="1281"/>
        <end position="1295"/>
    </location>
</feature>
<feature type="compositionally biased region" description="Polar residues" evidence="1">
    <location>
        <begin position="1097"/>
        <end position="1111"/>
    </location>
</feature>
<proteinExistence type="predicted"/>
<evidence type="ECO:0000259" key="2">
    <source>
        <dbReference type="SMART" id="SM00976"/>
    </source>
</evidence>
<feature type="compositionally biased region" description="Basic and acidic residues" evidence="1">
    <location>
        <begin position="577"/>
        <end position="590"/>
    </location>
</feature>
<feature type="compositionally biased region" description="Basic and acidic residues" evidence="1">
    <location>
        <begin position="1476"/>
        <end position="1488"/>
    </location>
</feature>
<dbReference type="InterPro" id="IPR011564">
    <property type="entry name" value="Telomer_end-bd_POT1/Cdc13"/>
</dbReference>